<feature type="region of interest" description="Disordered" evidence="1">
    <location>
        <begin position="1"/>
        <end position="56"/>
    </location>
</feature>
<name>A0A150QK29_SORCE</name>
<reference evidence="2 3" key="1">
    <citation type="submission" date="2014-02" db="EMBL/GenBank/DDBJ databases">
        <title>The small core and large imbalanced accessory genome model reveals a collaborative survival strategy of Sorangium cellulosum strains in nature.</title>
        <authorList>
            <person name="Han K."/>
            <person name="Peng R."/>
            <person name="Blom J."/>
            <person name="Li Y.-Z."/>
        </authorList>
    </citation>
    <scope>NUCLEOTIDE SEQUENCE [LARGE SCALE GENOMIC DNA]</scope>
    <source>
        <strain evidence="2 3">So0008-312</strain>
    </source>
</reference>
<sequence>MRNALAPRATTSSEPPPRRLRRPGRRLACQRAWRGSRPEGPELLPLASPGGDAERLDASRRDVQVRRGPMPGREARAVTLRAPGGGHE</sequence>
<organism evidence="2 3">
    <name type="scientific">Sorangium cellulosum</name>
    <name type="common">Polyangium cellulosum</name>
    <dbReference type="NCBI Taxonomy" id="56"/>
    <lineage>
        <taxon>Bacteria</taxon>
        <taxon>Pseudomonadati</taxon>
        <taxon>Myxococcota</taxon>
        <taxon>Polyangia</taxon>
        <taxon>Polyangiales</taxon>
        <taxon>Polyangiaceae</taxon>
        <taxon>Sorangium</taxon>
    </lineage>
</organism>
<dbReference type="AlphaFoldDB" id="A0A150QK29"/>
<evidence type="ECO:0000313" key="3">
    <source>
        <dbReference type="Proteomes" id="UP000075260"/>
    </source>
</evidence>
<dbReference type="RefSeq" id="WP_061609413.1">
    <property type="nucleotide sequence ID" value="NZ_JEMA01000600.1"/>
</dbReference>
<accession>A0A150QK29</accession>
<evidence type="ECO:0000313" key="2">
    <source>
        <dbReference type="EMBL" id="KYF68008.1"/>
    </source>
</evidence>
<comment type="caution">
    <text evidence="2">The sequence shown here is derived from an EMBL/GenBank/DDBJ whole genome shotgun (WGS) entry which is preliminary data.</text>
</comment>
<dbReference type="EMBL" id="JEMA01000600">
    <property type="protein sequence ID" value="KYF68008.1"/>
    <property type="molecule type" value="Genomic_DNA"/>
</dbReference>
<dbReference type="Proteomes" id="UP000075260">
    <property type="component" value="Unassembled WGS sequence"/>
</dbReference>
<evidence type="ECO:0000256" key="1">
    <source>
        <dbReference type="SAM" id="MobiDB-lite"/>
    </source>
</evidence>
<proteinExistence type="predicted"/>
<protein>
    <submittedName>
        <fullName evidence="2">Uncharacterized protein</fullName>
    </submittedName>
</protein>
<gene>
    <name evidence="2" type="ORF">BE15_44210</name>
</gene>